<dbReference type="PANTHER" id="PTHR48079:SF6">
    <property type="entry name" value="NAD(P)-BINDING DOMAIN-CONTAINING PROTEIN-RELATED"/>
    <property type="match status" value="1"/>
</dbReference>
<keyword evidence="3" id="KW-1185">Reference proteome</keyword>
<dbReference type="InterPro" id="IPR036291">
    <property type="entry name" value="NAD(P)-bd_dom_sf"/>
</dbReference>
<dbReference type="Proteomes" id="UP000315995">
    <property type="component" value="Chromosome"/>
</dbReference>
<dbReference type="Pfam" id="PF01370">
    <property type="entry name" value="Epimerase"/>
    <property type="match status" value="1"/>
</dbReference>
<sequence>MADKPKILVLGATGFLGAHIARTLAERGYPVRATKRASSKTWHVADVDVEWVEADLDDPQSLDGALGGCLGVIHSAGFYPRDGLDVDAARRRGVDQLRNLLDACSRHRIPRIVYVSSPATLGVGEGPEAVLDEDDQYVPGTVANAYYESKWAMEAELYRYLRRGVPAVITIPGAVFGPGDIKPSTGEFLLAVARGKLPAVVGDVLNAVDVRDAADSIVNALERGRPGRRYILGGENLDVDRFVELVGELAGVDKPRFHLPATPVRHLARLTERLGRKVGVDVPPMVVGVELAAFSRKLCSDRARAELGHESRALRNTLADALAWFREHDYLVT</sequence>
<dbReference type="GO" id="GO:0004029">
    <property type="term" value="F:aldehyde dehydrogenase (NAD+) activity"/>
    <property type="evidence" value="ECO:0007669"/>
    <property type="project" value="TreeGrafter"/>
</dbReference>
<evidence type="ECO:0000259" key="1">
    <source>
        <dbReference type="Pfam" id="PF01370"/>
    </source>
</evidence>
<dbReference type="GO" id="GO:0005737">
    <property type="term" value="C:cytoplasm"/>
    <property type="evidence" value="ECO:0007669"/>
    <property type="project" value="TreeGrafter"/>
</dbReference>
<proteinExistence type="predicted"/>
<protein>
    <submittedName>
        <fullName evidence="2">NAD-dependent epimerase/dehydratase family protein</fullName>
    </submittedName>
</protein>
<reference evidence="2 3" key="1">
    <citation type="submission" date="2019-06" db="EMBL/GenBank/DDBJ databases">
        <title>Persicimonas caeni gen. nov., sp. nov., a predatory bacterium isolated from solar saltern.</title>
        <authorList>
            <person name="Wang S."/>
        </authorList>
    </citation>
    <scope>NUCLEOTIDE SEQUENCE [LARGE SCALE GENOMIC DNA]</scope>
    <source>
        <strain evidence="2 3">YN101</strain>
    </source>
</reference>
<evidence type="ECO:0000313" key="2">
    <source>
        <dbReference type="EMBL" id="QDG53185.1"/>
    </source>
</evidence>
<dbReference type="InterPro" id="IPR051783">
    <property type="entry name" value="NAD(P)-dependent_oxidoreduct"/>
</dbReference>
<gene>
    <name evidence="2" type="ORF">FIV42_21285</name>
</gene>
<dbReference type="RefSeq" id="WP_141199646.1">
    <property type="nucleotide sequence ID" value="NZ_CP041186.1"/>
</dbReference>
<dbReference type="EMBL" id="CP041186">
    <property type="protein sequence ID" value="QDG53185.1"/>
    <property type="molecule type" value="Genomic_DNA"/>
</dbReference>
<dbReference type="InterPro" id="IPR001509">
    <property type="entry name" value="Epimerase_deHydtase"/>
</dbReference>
<accession>A0A5B8YBT0</accession>
<accession>A0A4Y6PZK9</accession>
<dbReference type="PANTHER" id="PTHR48079">
    <property type="entry name" value="PROTEIN YEEZ"/>
    <property type="match status" value="1"/>
</dbReference>
<organism evidence="2 3">
    <name type="scientific">Persicimonas caeni</name>
    <dbReference type="NCBI Taxonomy" id="2292766"/>
    <lineage>
        <taxon>Bacteria</taxon>
        <taxon>Deltaproteobacteria</taxon>
        <taxon>Bradymonadales</taxon>
        <taxon>Bradymonadaceae</taxon>
        <taxon>Persicimonas</taxon>
    </lineage>
</organism>
<dbReference type="Gene3D" id="3.40.50.720">
    <property type="entry name" value="NAD(P)-binding Rossmann-like Domain"/>
    <property type="match status" value="1"/>
</dbReference>
<dbReference type="AlphaFoldDB" id="A0A4Y6PZK9"/>
<dbReference type="OrthoDB" id="9814124at2"/>
<feature type="domain" description="NAD-dependent epimerase/dehydratase" evidence="1">
    <location>
        <begin position="7"/>
        <end position="233"/>
    </location>
</feature>
<evidence type="ECO:0000313" key="3">
    <source>
        <dbReference type="Proteomes" id="UP000315995"/>
    </source>
</evidence>
<name>A0A4Y6PZK9_PERCE</name>
<dbReference type="SUPFAM" id="SSF51735">
    <property type="entry name" value="NAD(P)-binding Rossmann-fold domains"/>
    <property type="match status" value="1"/>
</dbReference>